<feature type="domain" description="Transposase InsH N-terminal" evidence="2">
    <location>
        <begin position="19"/>
        <end position="112"/>
    </location>
</feature>
<dbReference type="AlphaFoldDB" id="A0A4R3YAQ0"/>
<dbReference type="NCBIfam" id="NF033551">
    <property type="entry name" value="transpos_IS1182"/>
    <property type="match status" value="1"/>
</dbReference>
<gene>
    <name evidence="4" type="ORF">EDC63_1022</name>
</gene>
<dbReference type="Pfam" id="PF13751">
    <property type="entry name" value="DDE_Tnp_1_6"/>
    <property type="match status" value="1"/>
</dbReference>
<evidence type="ECO:0000256" key="1">
    <source>
        <dbReference type="SAM" id="MobiDB-lite"/>
    </source>
</evidence>
<name>A0A4R3YAQ0_9PROT</name>
<evidence type="ECO:0000313" key="5">
    <source>
        <dbReference type="Proteomes" id="UP000295367"/>
    </source>
</evidence>
<feature type="region of interest" description="Disordered" evidence="1">
    <location>
        <begin position="218"/>
        <end position="238"/>
    </location>
</feature>
<evidence type="ECO:0000313" key="4">
    <source>
        <dbReference type="EMBL" id="TCV89485.1"/>
    </source>
</evidence>
<dbReference type="Pfam" id="PF05598">
    <property type="entry name" value="DUF772"/>
    <property type="match status" value="1"/>
</dbReference>
<reference evidence="4 5" key="1">
    <citation type="submission" date="2019-03" db="EMBL/GenBank/DDBJ databases">
        <title>Genomic Encyclopedia of Type Strains, Phase IV (KMG-IV): sequencing the most valuable type-strain genomes for metagenomic binning, comparative biology and taxonomic classification.</title>
        <authorList>
            <person name="Goeker M."/>
        </authorList>
    </citation>
    <scope>NUCLEOTIDE SEQUENCE [LARGE SCALE GENOMIC DNA]</scope>
    <source>
        <strain evidence="4 5">DSM 100309</strain>
    </source>
</reference>
<comment type="caution">
    <text evidence="4">The sequence shown here is derived from an EMBL/GenBank/DDBJ whole genome shotgun (WGS) entry which is preliminary data.</text>
</comment>
<sequence length="481" mass="55106">MKRFIQGQGRNQVTLLPECLDDYISEDNPVRVIDVFVEELNLIELGFTGTSPAATGRPGYHPATLLKIYLYGYLNRIQSSRRLEREAQRNIELMWLTERLSPDFKTIADFRHDNGTGIRNTCRRFVAMCRQFNLFTQAMVAIDGSKFKTVNNRDKNFTQHKLEQRMKQIDESIERYMRALDSADRAQTIETEFTTARLKEKLAKLRKHMQALKAVEQNLQQQPDNQLSLTDPDSRSMATSGRGTGMVGYNVQTAVDTQHHLIVAHEVTNLGHDRTQLANMAFQAREATGADALEVIADRGYYKGPELLACEQAGITAFVPKTMTSNNKTLGLVDKRDFIYIKQDNEYLCPAGERLAQRHSTIEHEMKINVYYTRACHSCALKAQCTTAKERRIRRWEHEDVLDVMQARLDNNPGKMKQRRCTVEHVFGTLKLWMGSAHFLMKTIEHVSTEMSLHVLAYNLRRVMNIMGISEMLTALRLAVA</sequence>
<proteinExistence type="predicted"/>
<dbReference type="Proteomes" id="UP000295367">
    <property type="component" value="Unassembled WGS sequence"/>
</dbReference>
<accession>A0A4R3YAQ0</accession>
<dbReference type="RefSeq" id="WP_124948253.1">
    <property type="nucleotide sequence ID" value="NZ_BHVT01000081.1"/>
</dbReference>
<dbReference type="OrthoDB" id="111180at2"/>
<evidence type="ECO:0000259" key="3">
    <source>
        <dbReference type="Pfam" id="PF13751"/>
    </source>
</evidence>
<dbReference type="InterPro" id="IPR025668">
    <property type="entry name" value="Tnp_DDE_dom"/>
</dbReference>
<feature type="domain" description="Transposase DDE" evidence="3">
    <location>
        <begin position="348"/>
        <end position="463"/>
    </location>
</feature>
<dbReference type="InterPro" id="IPR008490">
    <property type="entry name" value="Transposase_InsH_N"/>
</dbReference>
<dbReference type="PANTHER" id="PTHR33408:SF2">
    <property type="entry name" value="TRANSPOSASE DDE DOMAIN-CONTAINING PROTEIN"/>
    <property type="match status" value="1"/>
</dbReference>
<organism evidence="4 5">
    <name type="scientific">Sulfurirhabdus autotrophica</name>
    <dbReference type="NCBI Taxonomy" id="1706046"/>
    <lineage>
        <taxon>Bacteria</taxon>
        <taxon>Pseudomonadati</taxon>
        <taxon>Pseudomonadota</taxon>
        <taxon>Betaproteobacteria</taxon>
        <taxon>Nitrosomonadales</taxon>
        <taxon>Sulfuricellaceae</taxon>
        <taxon>Sulfurirhabdus</taxon>
    </lineage>
</organism>
<evidence type="ECO:0000259" key="2">
    <source>
        <dbReference type="Pfam" id="PF05598"/>
    </source>
</evidence>
<dbReference type="EMBL" id="SMCO01000002">
    <property type="protein sequence ID" value="TCV89485.1"/>
    <property type="molecule type" value="Genomic_DNA"/>
</dbReference>
<dbReference type="InterPro" id="IPR047629">
    <property type="entry name" value="IS1182_transpos"/>
</dbReference>
<protein>
    <submittedName>
        <fullName evidence="4">IS4 family transposase</fullName>
    </submittedName>
</protein>
<dbReference type="PANTHER" id="PTHR33408">
    <property type="entry name" value="TRANSPOSASE"/>
    <property type="match status" value="1"/>
</dbReference>
<keyword evidence="5" id="KW-1185">Reference proteome</keyword>